<evidence type="ECO:0000259" key="5">
    <source>
        <dbReference type="Pfam" id="PF02902"/>
    </source>
</evidence>
<dbReference type="FunCoup" id="A0A0P0Y1M1">
    <property type="interactions" value="124"/>
</dbReference>
<evidence type="ECO:0000256" key="2">
    <source>
        <dbReference type="ARBA" id="ARBA00022670"/>
    </source>
</evidence>
<evidence type="ECO:0000313" key="7">
    <source>
        <dbReference type="Proteomes" id="UP000059680"/>
    </source>
</evidence>
<reference evidence="7" key="1">
    <citation type="journal article" date="2005" name="Nature">
        <title>The map-based sequence of the rice genome.</title>
        <authorList>
            <consortium name="International rice genome sequencing project (IRGSP)"/>
            <person name="Matsumoto T."/>
            <person name="Wu J."/>
            <person name="Kanamori H."/>
            <person name="Katayose Y."/>
            <person name="Fujisawa M."/>
            <person name="Namiki N."/>
            <person name="Mizuno H."/>
            <person name="Yamamoto K."/>
            <person name="Antonio B.A."/>
            <person name="Baba T."/>
            <person name="Sakata K."/>
            <person name="Nagamura Y."/>
            <person name="Aoki H."/>
            <person name="Arikawa K."/>
            <person name="Arita K."/>
            <person name="Bito T."/>
            <person name="Chiden Y."/>
            <person name="Fujitsuka N."/>
            <person name="Fukunaka R."/>
            <person name="Hamada M."/>
            <person name="Harada C."/>
            <person name="Hayashi A."/>
            <person name="Hijishita S."/>
            <person name="Honda M."/>
            <person name="Hosokawa S."/>
            <person name="Ichikawa Y."/>
            <person name="Idonuma A."/>
            <person name="Iijima M."/>
            <person name="Ikeda M."/>
            <person name="Ikeno M."/>
            <person name="Ito K."/>
            <person name="Ito S."/>
            <person name="Ito T."/>
            <person name="Ito Y."/>
            <person name="Ito Y."/>
            <person name="Iwabuchi A."/>
            <person name="Kamiya K."/>
            <person name="Karasawa W."/>
            <person name="Kurita K."/>
            <person name="Katagiri S."/>
            <person name="Kikuta A."/>
            <person name="Kobayashi H."/>
            <person name="Kobayashi N."/>
            <person name="Machita K."/>
            <person name="Maehara T."/>
            <person name="Masukawa M."/>
            <person name="Mizubayashi T."/>
            <person name="Mukai Y."/>
            <person name="Nagasaki H."/>
            <person name="Nagata Y."/>
            <person name="Naito S."/>
            <person name="Nakashima M."/>
            <person name="Nakama Y."/>
            <person name="Nakamichi Y."/>
            <person name="Nakamura M."/>
            <person name="Meguro A."/>
            <person name="Negishi M."/>
            <person name="Ohta I."/>
            <person name="Ohta T."/>
            <person name="Okamoto M."/>
            <person name="Ono N."/>
            <person name="Saji S."/>
            <person name="Sakaguchi M."/>
            <person name="Sakai K."/>
            <person name="Shibata M."/>
            <person name="Shimokawa T."/>
            <person name="Song J."/>
            <person name="Takazaki Y."/>
            <person name="Terasawa K."/>
            <person name="Tsugane M."/>
            <person name="Tsuji K."/>
            <person name="Ueda S."/>
            <person name="Waki K."/>
            <person name="Yamagata H."/>
            <person name="Yamamoto M."/>
            <person name="Yamamoto S."/>
            <person name="Yamane H."/>
            <person name="Yoshiki S."/>
            <person name="Yoshihara R."/>
            <person name="Yukawa K."/>
            <person name="Zhong H."/>
            <person name="Yano M."/>
            <person name="Yuan Q."/>
            <person name="Ouyang S."/>
            <person name="Liu J."/>
            <person name="Jones K.M."/>
            <person name="Gansberger K."/>
            <person name="Moffat K."/>
            <person name="Hill J."/>
            <person name="Bera J."/>
            <person name="Fadrosh D."/>
            <person name="Jin S."/>
            <person name="Johri S."/>
            <person name="Kim M."/>
            <person name="Overton L."/>
            <person name="Reardon M."/>
            <person name="Tsitrin T."/>
            <person name="Vuong H."/>
            <person name="Weaver B."/>
            <person name="Ciecko A."/>
            <person name="Tallon L."/>
            <person name="Jackson J."/>
            <person name="Pai G."/>
            <person name="Aken S.V."/>
            <person name="Utterback T."/>
            <person name="Reidmuller S."/>
            <person name="Feldblyum T."/>
            <person name="Hsiao J."/>
            <person name="Zismann V."/>
            <person name="Iobst S."/>
            <person name="de Vazeille A.R."/>
            <person name="Buell C.R."/>
            <person name="Ying K."/>
            <person name="Li Y."/>
            <person name="Lu T."/>
            <person name="Huang Y."/>
            <person name="Zhao Q."/>
            <person name="Feng Q."/>
            <person name="Zhang L."/>
            <person name="Zhu J."/>
            <person name="Weng Q."/>
            <person name="Mu J."/>
            <person name="Lu Y."/>
            <person name="Fan D."/>
            <person name="Liu Y."/>
            <person name="Guan J."/>
            <person name="Zhang Y."/>
            <person name="Yu S."/>
            <person name="Liu X."/>
            <person name="Zhang Y."/>
            <person name="Hong G."/>
            <person name="Han B."/>
            <person name="Choisne N."/>
            <person name="Demange N."/>
            <person name="Orjeda G."/>
            <person name="Samain S."/>
            <person name="Cattolico L."/>
            <person name="Pelletier E."/>
            <person name="Couloux A."/>
            <person name="Segurens B."/>
            <person name="Wincker P."/>
            <person name="D'Hont A."/>
            <person name="Scarpelli C."/>
            <person name="Weissenbach J."/>
            <person name="Salanoubat M."/>
            <person name="Quetier F."/>
            <person name="Yu Y."/>
            <person name="Kim H.R."/>
            <person name="Rambo T."/>
            <person name="Currie J."/>
            <person name="Collura K."/>
            <person name="Luo M."/>
            <person name="Yang T."/>
            <person name="Ammiraju J.S.S."/>
            <person name="Engler F."/>
            <person name="Soderlund C."/>
            <person name="Wing R.A."/>
            <person name="Palmer L.E."/>
            <person name="de la Bastide M."/>
            <person name="Spiegel L."/>
            <person name="Nascimento L."/>
            <person name="Zutavern T."/>
            <person name="O'Shaughnessy A."/>
            <person name="Dike S."/>
            <person name="Dedhia N."/>
            <person name="Preston R."/>
            <person name="Balija V."/>
            <person name="McCombie W.R."/>
            <person name="Chow T."/>
            <person name="Chen H."/>
            <person name="Chung M."/>
            <person name="Chen C."/>
            <person name="Shaw J."/>
            <person name="Wu H."/>
            <person name="Hsiao K."/>
            <person name="Chao Y."/>
            <person name="Chu M."/>
            <person name="Cheng C."/>
            <person name="Hour A."/>
            <person name="Lee P."/>
            <person name="Lin S."/>
            <person name="Lin Y."/>
            <person name="Liou J."/>
            <person name="Liu S."/>
            <person name="Hsing Y."/>
            <person name="Raghuvanshi S."/>
            <person name="Mohanty A."/>
            <person name="Bharti A.K."/>
            <person name="Gaur A."/>
            <person name="Gupta V."/>
            <person name="Kumar D."/>
            <person name="Ravi V."/>
            <person name="Vij S."/>
            <person name="Kapur A."/>
            <person name="Khurana P."/>
            <person name="Khurana P."/>
            <person name="Khurana J.P."/>
            <person name="Tyagi A.K."/>
            <person name="Gaikwad K."/>
            <person name="Singh A."/>
            <person name="Dalal V."/>
            <person name="Srivastava S."/>
            <person name="Dixit A."/>
            <person name="Pal A.K."/>
            <person name="Ghazi I.A."/>
            <person name="Yadav M."/>
            <person name="Pandit A."/>
            <person name="Bhargava A."/>
            <person name="Sureshbabu K."/>
            <person name="Batra K."/>
            <person name="Sharma T.R."/>
            <person name="Mohapatra T."/>
            <person name="Singh N.K."/>
            <person name="Messing J."/>
            <person name="Nelson A.B."/>
            <person name="Fuks G."/>
            <person name="Kavchok S."/>
            <person name="Keizer G."/>
            <person name="Linton E."/>
            <person name="Llaca V."/>
            <person name="Song R."/>
            <person name="Tanyolac B."/>
            <person name="Young S."/>
            <person name="Ho-Il K."/>
            <person name="Hahn J.H."/>
            <person name="Sangsakoo G."/>
            <person name="Vanavichit A."/>
            <person name="de Mattos Luiz.A.T."/>
            <person name="Zimmer P.D."/>
            <person name="Malone G."/>
            <person name="Dellagostin O."/>
            <person name="de Oliveira A.C."/>
            <person name="Bevan M."/>
            <person name="Bancroft I."/>
            <person name="Minx P."/>
            <person name="Cordum H."/>
            <person name="Wilson R."/>
            <person name="Cheng Z."/>
            <person name="Jin W."/>
            <person name="Jiang J."/>
            <person name="Leong S.A."/>
            <person name="Iwama H."/>
            <person name="Gojobori T."/>
            <person name="Itoh T."/>
            <person name="Niimura Y."/>
            <person name="Fujii Y."/>
            <person name="Habara T."/>
            <person name="Sakai H."/>
            <person name="Sato Y."/>
            <person name="Wilson G."/>
            <person name="Kumar K."/>
            <person name="McCouch S."/>
            <person name="Juretic N."/>
            <person name="Hoen D."/>
            <person name="Wright S."/>
            <person name="Bruskiewich R."/>
            <person name="Bureau T."/>
            <person name="Miyao A."/>
            <person name="Hirochika H."/>
            <person name="Nishikawa T."/>
            <person name="Kadowaki K."/>
            <person name="Sugiura M."/>
            <person name="Burr B."/>
            <person name="Sasaki T."/>
        </authorList>
    </citation>
    <scope>NUCLEOTIDE SEQUENCE [LARGE SCALE GENOMIC DNA]</scope>
    <source>
        <strain evidence="7">cv. Nipponbare</strain>
    </source>
</reference>
<feature type="region of interest" description="Disordered" evidence="4">
    <location>
        <begin position="32"/>
        <end position="84"/>
    </location>
</feature>
<feature type="region of interest" description="Disordered" evidence="4">
    <location>
        <begin position="98"/>
        <end position="148"/>
    </location>
</feature>
<organism evidence="6 7">
    <name type="scientific">Oryza sativa subsp. japonica</name>
    <name type="common">Rice</name>
    <dbReference type="NCBI Taxonomy" id="39947"/>
    <lineage>
        <taxon>Eukaryota</taxon>
        <taxon>Viridiplantae</taxon>
        <taxon>Streptophyta</taxon>
        <taxon>Embryophyta</taxon>
        <taxon>Tracheophyta</taxon>
        <taxon>Spermatophyta</taxon>
        <taxon>Magnoliopsida</taxon>
        <taxon>Liliopsida</taxon>
        <taxon>Poales</taxon>
        <taxon>Poaceae</taxon>
        <taxon>BOP clade</taxon>
        <taxon>Oryzoideae</taxon>
        <taxon>Oryzeae</taxon>
        <taxon>Oryzinae</taxon>
        <taxon>Oryza</taxon>
        <taxon>Oryza sativa</taxon>
    </lineage>
</organism>
<keyword evidence="2" id="KW-0645">Protease</keyword>
<accession>A0A0P0Y1M1</accession>
<proteinExistence type="inferred from homology"/>
<feature type="region of interest" description="Disordered" evidence="4">
    <location>
        <begin position="167"/>
        <end position="196"/>
    </location>
</feature>
<reference evidence="6 7" key="3">
    <citation type="journal article" date="2013" name="Rice">
        <title>Improvement of the Oryza sativa Nipponbare reference genome using next generation sequence and optical map data.</title>
        <authorList>
            <person name="Kawahara Y."/>
            <person name="de la Bastide M."/>
            <person name="Hamilton J.P."/>
            <person name="Kanamori H."/>
            <person name="McCombie W.R."/>
            <person name="Ouyang S."/>
            <person name="Schwartz D.C."/>
            <person name="Tanaka T."/>
            <person name="Wu J."/>
            <person name="Zhou S."/>
            <person name="Childs K.L."/>
            <person name="Davidson R.M."/>
            <person name="Lin H."/>
            <person name="Quesada-Ocampo L."/>
            <person name="Vaillancourt B."/>
            <person name="Sakai H."/>
            <person name="Lee S.S."/>
            <person name="Kim J."/>
            <person name="Numa H."/>
            <person name="Itoh T."/>
            <person name="Buell C.R."/>
            <person name="Matsumoto T."/>
        </authorList>
    </citation>
    <scope>NUCLEOTIDE SEQUENCE [LARGE SCALE GENOMIC DNA]</scope>
    <source>
        <strain evidence="7">cv. Nipponbare</strain>
    </source>
</reference>
<dbReference type="InParanoid" id="A0A0P0Y1M1"/>
<feature type="compositionally biased region" description="Basic and acidic residues" evidence="4">
    <location>
        <begin position="167"/>
        <end position="177"/>
    </location>
</feature>
<evidence type="ECO:0000256" key="4">
    <source>
        <dbReference type="SAM" id="MobiDB-lite"/>
    </source>
</evidence>
<dbReference type="SUPFAM" id="SSF54001">
    <property type="entry name" value="Cysteine proteinases"/>
    <property type="match status" value="1"/>
</dbReference>
<dbReference type="GO" id="GO:0006508">
    <property type="term" value="P:proteolysis"/>
    <property type="evidence" value="ECO:0007669"/>
    <property type="project" value="UniProtKB-KW"/>
</dbReference>
<dbReference type="STRING" id="39947.A0A0P0Y1M1"/>
<evidence type="ECO:0000313" key="6">
    <source>
        <dbReference type="EMBL" id="BAT13654.1"/>
    </source>
</evidence>
<protein>
    <submittedName>
        <fullName evidence="6">Os11g0295500 protein</fullName>
    </submittedName>
</protein>
<dbReference type="InterPro" id="IPR038765">
    <property type="entry name" value="Papain-like_cys_pep_sf"/>
</dbReference>
<gene>
    <name evidence="6" type="ordered locus">Os11g0295500</name>
    <name evidence="6" type="ORF">OSNPB_110295500</name>
</gene>
<feature type="compositionally biased region" description="Polar residues" evidence="4">
    <location>
        <begin position="37"/>
        <end position="69"/>
    </location>
</feature>
<feature type="domain" description="Ubiquitin-like protease family profile" evidence="5">
    <location>
        <begin position="345"/>
        <end position="443"/>
    </location>
</feature>
<dbReference type="Proteomes" id="UP000059680">
    <property type="component" value="Chromosome 11"/>
</dbReference>
<feature type="compositionally biased region" description="Polar residues" evidence="4">
    <location>
        <begin position="124"/>
        <end position="136"/>
    </location>
</feature>
<dbReference type="PaxDb" id="39947-A0A0P0Y1M1"/>
<name>A0A0P0Y1M1_ORYSJ</name>
<evidence type="ECO:0000256" key="1">
    <source>
        <dbReference type="ARBA" id="ARBA00005234"/>
    </source>
</evidence>
<keyword evidence="7" id="KW-1185">Reference proteome</keyword>
<keyword evidence="3" id="KW-0378">Hydrolase</keyword>
<evidence type="ECO:0000256" key="3">
    <source>
        <dbReference type="ARBA" id="ARBA00022801"/>
    </source>
</evidence>
<dbReference type="InterPro" id="IPR003653">
    <property type="entry name" value="Peptidase_C48_C"/>
</dbReference>
<dbReference type="Gene3D" id="3.40.395.10">
    <property type="entry name" value="Adenoviral Proteinase, Chain A"/>
    <property type="match status" value="1"/>
</dbReference>
<sequence>MLCQSVIDVLQANRAAQPPLVVPQAAQCQEASRRQSDVQFTSADINPNDSEDQQQQQHHGCNGSPSAFDQHTIHPNAPTHVSPSMEIVPYIPPVRLEVADQPHPGSAHSPDLTQRSPIPMDSAPLTSEEVSAQYSAPDTAEEPPAIEAGGVIGNVPGASTAIQTEDAPRAIDQESHGTEVTTELPHADDTTHSSQITHVEPTLALSLVLPPDTDMIDTQVYDKIEEICKVEGAPTLSEPKRFIQKPARFVSPVVVGPSIMPSDVSLSVQLRDFLLTNGGRMDSVKLLEIDSSVAYGNDELKSFSNGNLTEWLFIDAFSSILFKDDMRNMPDTFGKRIFFPTSVSIIVPVLHHDHWSLYAINIAHGRVDIMDSNNYNLIGTLESDHHCALSKRIIKRLSDALHEVAPKSFCRFGGFRKNMMKCPKMQICSNDCAFYIMRFMEAYDGNRESIETLSIPTNSSLVRSSILHQLMFSKYKQAAPLHPDIEEFRCSDVVNPAA</sequence>
<dbReference type="EMBL" id="AP014967">
    <property type="protein sequence ID" value="BAT13654.1"/>
    <property type="molecule type" value="Genomic_DNA"/>
</dbReference>
<comment type="similarity">
    <text evidence="1">Belongs to the peptidase C48 family.</text>
</comment>
<dbReference type="Pfam" id="PF02902">
    <property type="entry name" value="Peptidase_C48"/>
    <property type="match status" value="1"/>
</dbReference>
<dbReference type="AlphaFoldDB" id="A0A0P0Y1M1"/>
<reference evidence="6 7" key="2">
    <citation type="journal article" date="2013" name="Plant Cell Physiol.">
        <title>Rice Annotation Project Database (RAP-DB): an integrative and interactive database for rice genomics.</title>
        <authorList>
            <person name="Sakai H."/>
            <person name="Lee S.S."/>
            <person name="Tanaka T."/>
            <person name="Numa H."/>
            <person name="Kim J."/>
            <person name="Kawahara Y."/>
            <person name="Wakimoto H."/>
            <person name="Yang C.C."/>
            <person name="Iwamoto M."/>
            <person name="Abe T."/>
            <person name="Yamada Y."/>
            <person name="Muto A."/>
            <person name="Inokuchi H."/>
            <person name="Ikemura T."/>
            <person name="Matsumoto T."/>
            <person name="Sasaki T."/>
            <person name="Itoh T."/>
        </authorList>
    </citation>
    <scope>NUCLEOTIDE SEQUENCE [LARGE SCALE GENOMIC DNA]</scope>
    <source>
        <strain evidence="7">cv. Nipponbare</strain>
    </source>
</reference>
<dbReference type="GO" id="GO:0008234">
    <property type="term" value="F:cysteine-type peptidase activity"/>
    <property type="evidence" value="ECO:0007669"/>
    <property type="project" value="InterPro"/>
</dbReference>